<evidence type="ECO:0000313" key="2">
    <source>
        <dbReference type="Proteomes" id="UP000225706"/>
    </source>
</evidence>
<organism evidence="1 2">
    <name type="scientific">Stylophora pistillata</name>
    <name type="common">Smooth cauliflower coral</name>
    <dbReference type="NCBI Taxonomy" id="50429"/>
    <lineage>
        <taxon>Eukaryota</taxon>
        <taxon>Metazoa</taxon>
        <taxon>Cnidaria</taxon>
        <taxon>Anthozoa</taxon>
        <taxon>Hexacorallia</taxon>
        <taxon>Scleractinia</taxon>
        <taxon>Astrocoeniina</taxon>
        <taxon>Pocilloporidae</taxon>
        <taxon>Stylophora</taxon>
    </lineage>
</organism>
<dbReference type="Gene3D" id="3.30.950.30">
    <property type="entry name" value="Schlafen, AAA domain"/>
    <property type="match status" value="1"/>
</dbReference>
<sequence length="409" mass="46260">MEKFRKLRQQIIDFVMKGRGVTERLSHVVVSVDETLDILRTLDTNKAIGHDKLPTIVLKECAESLAPSITAIMNFGLNNGIQLSDWKKANVPPIFKKGKKELVENYRPVSLLPVISKVQERYVAIRLVPLVKDMLYPFQHGFRKGNSCVSQLIEVFSDNVNRMNIFKRKRDSKEQELIDTQREPKKLRTVVSLVRKVGDTVKQKLNVALKALTSRTYSQDVKSILFTTPAGPMRSARYIMTPAVPFSAAKSSLEWRMNIFKRKRDSKEQELIDTQREPKKLRTVVSLVRKVGDTVKQKLNVALKALTSRTYSQDVKSILFTTPAGPMRSARYIMTPAVPFSAAKSSLEWRNHSYYVLDSTISVTESHHHEFKTGGGSYPITILPEHIQKYGSAFLNTDGGVLIAGVLDN</sequence>
<dbReference type="Proteomes" id="UP000225706">
    <property type="component" value="Unassembled WGS sequence"/>
</dbReference>
<name>A0A2B4RSP1_STYPI</name>
<accession>A0A2B4RSP1</accession>
<gene>
    <name evidence="1" type="ORF">AWC38_SpisGene14920</name>
</gene>
<dbReference type="GO" id="GO:0003964">
    <property type="term" value="F:RNA-directed DNA polymerase activity"/>
    <property type="evidence" value="ECO:0007669"/>
    <property type="project" value="UniProtKB-KW"/>
</dbReference>
<feature type="non-terminal residue" evidence="1">
    <location>
        <position position="409"/>
    </location>
</feature>
<dbReference type="EMBL" id="LSMT01000310">
    <property type="protein sequence ID" value="PFX20621.1"/>
    <property type="molecule type" value="Genomic_DNA"/>
</dbReference>
<evidence type="ECO:0000313" key="1">
    <source>
        <dbReference type="EMBL" id="PFX20621.1"/>
    </source>
</evidence>
<proteinExistence type="predicted"/>
<dbReference type="PANTHER" id="PTHR47510">
    <property type="entry name" value="REVERSE TRANSCRIPTASE DOMAIN-CONTAINING PROTEIN"/>
    <property type="match status" value="1"/>
</dbReference>
<dbReference type="SUPFAM" id="SSF56672">
    <property type="entry name" value="DNA/RNA polymerases"/>
    <property type="match status" value="1"/>
</dbReference>
<keyword evidence="1" id="KW-0808">Transferase</keyword>
<dbReference type="InterPro" id="IPR038461">
    <property type="entry name" value="Schlafen_AlbA_2_dom_sf"/>
</dbReference>
<comment type="caution">
    <text evidence="1">The sequence shown here is derived from an EMBL/GenBank/DDBJ whole genome shotgun (WGS) entry which is preliminary data.</text>
</comment>
<keyword evidence="1" id="KW-0695">RNA-directed DNA polymerase</keyword>
<keyword evidence="1" id="KW-0548">Nucleotidyltransferase</keyword>
<reference evidence="2" key="1">
    <citation type="journal article" date="2017" name="bioRxiv">
        <title>Comparative analysis of the genomes of Stylophora pistillata and Acropora digitifera provides evidence for extensive differences between species of corals.</title>
        <authorList>
            <person name="Voolstra C.R."/>
            <person name="Li Y."/>
            <person name="Liew Y.J."/>
            <person name="Baumgarten S."/>
            <person name="Zoccola D."/>
            <person name="Flot J.-F."/>
            <person name="Tambutte S."/>
            <person name="Allemand D."/>
            <person name="Aranda M."/>
        </authorList>
    </citation>
    <scope>NUCLEOTIDE SEQUENCE [LARGE SCALE GENOMIC DNA]</scope>
</reference>
<dbReference type="PANTHER" id="PTHR47510:SF3">
    <property type="entry name" value="ENDO_EXONUCLEASE_PHOSPHATASE DOMAIN-CONTAINING PROTEIN"/>
    <property type="match status" value="1"/>
</dbReference>
<dbReference type="InterPro" id="IPR043502">
    <property type="entry name" value="DNA/RNA_pol_sf"/>
</dbReference>
<dbReference type="AlphaFoldDB" id="A0A2B4RSP1"/>
<keyword evidence="2" id="KW-1185">Reference proteome</keyword>
<dbReference type="OrthoDB" id="10259112at2759"/>
<protein>
    <submittedName>
        <fullName evidence="1">Putative RNA-directed DNA polymerase from transposon X-element</fullName>
    </submittedName>
</protein>